<name>A0A1H4M709_9NOCA</name>
<dbReference type="NCBIfam" id="NF004548">
    <property type="entry name" value="PRK05892.1"/>
    <property type="match status" value="1"/>
</dbReference>
<dbReference type="Gene3D" id="3.10.50.30">
    <property type="entry name" value="Transcription elongation factor, GreA/GreB, C-terminal domain"/>
    <property type="match status" value="1"/>
</dbReference>
<dbReference type="SUPFAM" id="SSF54534">
    <property type="entry name" value="FKBP-like"/>
    <property type="match status" value="1"/>
</dbReference>
<proteinExistence type="predicted"/>
<dbReference type="GO" id="GO:0003746">
    <property type="term" value="F:translation elongation factor activity"/>
    <property type="evidence" value="ECO:0007669"/>
    <property type="project" value="UniProtKB-KW"/>
</dbReference>
<dbReference type="Pfam" id="PF01272">
    <property type="entry name" value="GreA_GreB"/>
    <property type="match status" value="1"/>
</dbReference>
<evidence type="ECO:0000259" key="1">
    <source>
        <dbReference type="Pfam" id="PF01272"/>
    </source>
</evidence>
<dbReference type="Proteomes" id="UP000183561">
    <property type="component" value="Unassembled WGS sequence"/>
</dbReference>
<dbReference type="GO" id="GO:0003677">
    <property type="term" value="F:DNA binding"/>
    <property type="evidence" value="ECO:0007669"/>
    <property type="project" value="InterPro"/>
</dbReference>
<keyword evidence="2" id="KW-0648">Protein biosynthesis</keyword>
<dbReference type="OrthoDB" id="3823115at2"/>
<dbReference type="AlphaFoldDB" id="A0A1H4M709"/>
<dbReference type="EMBL" id="FNSV01000005">
    <property type="protein sequence ID" value="SEB78265.1"/>
    <property type="molecule type" value="Genomic_DNA"/>
</dbReference>
<keyword evidence="3" id="KW-1185">Reference proteome</keyword>
<dbReference type="GO" id="GO:0032784">
    <property type="term" value="P:regulation of DNA-templated transcription elongation"/>
    <property type="evidence" value="ECO:0007669"/>
    <property type="project" value="InterPro"/>
</dbReference>
<reference evidence="3" key="1">
    <citation type="submission" date="2016-10" db="EMBL/GenBank/DDBJ databases">
        <authorList>
            <person name="Varghese N."/>
            <person name="Submissions S."/>
        </authorList>
    </citation>
    <scope>NUCLEOTIDE SEQUENCE [LARGE SCALE GENOMIC DNA]</scope>
    <source>
        <strain evidence="3">DSM 44498</strain>
    </source>
</reference>
<dbReference type="InterPro" id="IPR001437">
    <property type="entry name" value="Tscrpt_elong_fac_GreA/B_C"/>
</dbReference>
<sequence length="166" mass="17548">MNSRDEGEPALARGRVADQMAELRARRERMAAELAERDRVGDSADDADALERGDALAVVDDRIAELGAWLEGDRSATGTADTLPVGTELSLRFADTTVTGVRIVSITEEIAGGDETTVTADSPLGLALAGHRPGDTVIYTTPRGPQRVQLLSLTLPAETPEGPADR</sequence>
<protein>
    <submittedName>
        <fullName evidence="2">Transcription elongation factor, GreA/GreB family</fullName>
    </submittedName>
</protein>
<feature type="domain" description="Transcription elongation factor GreA/GreB C-terminal" evidence="1">
    <location>
        <begin position="85"/>
        <end position="152"/>
    </location>
</feature>
<keyword evidence="2" id="KW-0251">Elongation factor</keyword>
<dbReference type="RefSeq" id="WP_072951402.1">
    <property type="nucleotide sequence ID" value="NZ_FNSV01000005.1"/>
</dbReference>
<organism evidence="2 3">
    <name type="scientific">Rhodococcus koreensis</name>
    <dbReference type="NCBI Taxonomy" id="99653"/>
    <lineage>
        <taxon>Bacteria</taxon>
        <taxon>Bacillati</taxon>
        <taxon>Actinomycetota</taxon>
        <taxon>Actinomycetes</taxon>
        <taxon>Mycobacteriales</taxon>
        <taxon>Nocardiaceae</taxon>
        <taxon>Rhodococcus</taxon>
    </lineage>
</organism>
<dbReference type="GO" id="GO:0070063">
    <property type="term" value="F:RNA polymerase binding"/>
    <property type="evidence" value="ECO:0007669"/>
    <property type="project" value="InterPro"/>
</dbReference>
<dbReference type="InterPro" id="IPR036953">
    <property type="entry name" value="GreA/GreB_C_sf"/>
</dbReference>
<dbReference type="PIRSF" id="PIRSF006092">
    <property type="entry name" value="GreA_GreB"/>
    <property type="match status" value="1"/>
</dbReference>
<gene>
    <name evidence="2" type="ORF">SAMN04490239_1642</name>
</gene>
<accession>A0A1H4M709</accession>
<dbReference type="InterPro" id="IPR023459">
    <property type="entry name" value="Tscrpt_elong_fac_GreA/B_fam"/>
</dbReference>
<evidence type="ECO:0000313" key="2">
    <source>
        <dbReference type="EMBL" id="SEB78265.1"/>
    </source>
</evidence>
<evidence type="ECO:0000313" key="3">
    <source>
        <dbReference type="Proteomes" id="UP000183561"/>
    </source>
</evidence>